<dbReference type="PANTHER" id="PTHR42788:SF2">
    <property type="entry name" value="ABC TRANSPORTER ATP-BINDING PROTEIN"/>
    <property type="match status" value="1"/>
</dbReference>
<dbReference type="Gene3D" id="3.40.50.300">
    <property type="entry name" value="P-loop containing nucleotide triphosphate hydrolases"/>
    <property type="match status" value="1"/>
</dbReference>
<feature type="domain" description="ABC transporter" evidence="6">
    <location>
        <begin position="33"/>
        <end position="272"/>
    </location>
</feature>
<dbReference type="EMBL" id="LVHG01000056">
    <property type="protein sequence ID" value="OAK61425.1"/>
    <property type="molecule type" value="Genomic_DNA"/>
</dbReference>
<proteinExistence type="inferred from homology"/>
<dbReference type="InterPro" id="IPR003439">
    <property type="entry name" value="ABC_transporter-like_ATP-bd"/>
</dbReference>
<evidence type="ECO:0000256" key="3">
    <source>
        <dbReference type="ARBA" id="ARBA00022475"/>
    </source>
</evidence>
<accession>A0AA91DN10</accession>
<protein>
    <recommendedName>
        <fullName evidence="6">ABC transporter domain-containing protein</fullName>
    </recommendedName>
</protein>
<evidence type="ECO:0000256" key="4">
    <source>
        <dbReference type="ARBA" id="ARBA00022741"/>
    </source>
</evidence>
<dbReference type="PANTHER" id="PTHR42788">
    <property type="entry name" value="TAURINE IMPORT ATP-BINDING PROTEIN-RELATED"/>
    <property type="match status" value="1"/>
</dbReference>
<dbReference type="GO" id="GO:0016887">
    <property type="term" value="F:ATP hydrolysis activity"/>
    <property type="evidence" value="ECO:0007669"/>
    <property type="project" value="InterPro"/>
</dbReference>
<dbReference type="InterPro" id="IPR050166">
    <property type="entry name" value="ABC_transporter_ATP-bind"/>
</dbReference>
<dbReference type="SMART" id="SM00382">
    <property type="entry name" value="AAA"/>
    <property type="match status" value="1"/>
</dbReference>
<dbReference type="PROSITE" id="PS00211">
    <property type="entry name" value="ABC_TRANSPORTER_1"/>
    <property type="match status" value="1"/>
</dbReference>
<gene>
    <name evidence="7" type="ORF">A3K87_21095</name>
</gene>
<reference evidence="7 8" key="1">
    <citation type="submission" date="2016-03" db="EMBL/GenBank/DDBJ databases">
        <title>Genome sequence of Variovorax paradoxus KB5.</title>
        <authorList>
            <person name="Jeong H."/>
            <person name="Hong C.E."/>
            <person name="Jo S.H."/>
            <person name="Park J.M."/>
        </authorList>
    </citation>
    <scope>NUCLEOTIDE SEQUENCE [LARGE SCALE GENOMIC DNA]</scope>
    <source>
        <strain evidence="7 8">KB5</strain>
    </source>
</reference>
<keyword evidence="5" id="KW-0067">ATP-binding</keyword>
<evidence type="ECO:0000259" key="6">
    <source>
        <dbReference type="PROSITE" id="PS50893"/>
    </source>
</evidence>
<keyword evidence="2" id="KW-0813">Transport</keyword>
<evidence type="ECO:0000313" key="7">
    <source>
        <dbReference type="EMBL" id="OAK61425.1"/>
    </source>
</evidence>
<dbReference type="InterPro" id="IPR017871">
    <property type="entry name" value="ABC_transporter-like_CS"/>
</dbReference>
<keyword evidence="4" id="KW-0547">Nucleotide-binding</keyword>
<dbReference type="Pfam" id="PF00005">
    <property type="entry name" value="ABC_tran"/>
    <property type="match status" value="1"/>
</dbReference>
<evidence type="ECO:0000313" key="8">
    <source>
        <dbReference type="Proteomes" id="UP000077852"/>
    </source>
</evidence>
<dbReference type="PROSITE" id="PS50893">
    <property type="entry name" value="ABC_TRANSPORTER_2"/>
    <property type="match status" value="1"/>
</dbReference>
<keyword evidence="3" id="KW-1003">Cell membrane</keyword>
<dbReference type="SUPFAM" id="SSF52540">
    <property type="entry name" value="P-loop containing nucleoside triphosphate hydrolases"/>
    <property type="match status" value="1"/>
</dbReference>
<dbReference type="GO" id="GO:0005524">
    <property type="term" value="F:ATP binding"/>
    <property type="evidence" value="ECO:0007669"/>
    <property type="project" value="UniProtKB-KW"/>
</dbReference>
<dbReference type="Proteomes" id="UP000077852">
    <property type="component" value="Unassembled WGS sequence"/>
</dbReference>
<dbReference type="AlphaFoldDB" id="A0AA91DN10"/>
<comment type="caution">
    <text evidence="7">The sequence shown here is derived from an EMBL/GenBank/DDBJ whole genome shotgun (WGS) entry which is preliminary data.</text>
</comment>
<dbReference type="InterPro" id="IPR003593">
    <property type="entry name" value="AAA+_ATPase"/>
</dbReference>
<organism evidence="7 8">
    <name type="scientific">Variovorax paradoxus</name>
    <dbReference type="NCBI Taxonomy" id="34073"/>
    <lineage>
        <taxon>Bacteria</taxon>
        <taxon>Pseudomonadati</taxon>
        <taxon>Pseudomonadota</taxon>
        <taxon>Betaproteobacteria</taxon>
        <taxon>Burkholderiales</taxon>
        <taxon>Comamonadaceae</taxon>
        <taxon>Variovorax</taxon>
    </lineage>
</organism>
<sequence length="292" mass="31968">MADRLLAGSARRRRMTMKRDLPETIDAGALLQLRQLGISYGAGTADERCWILRDLDLDVQEGEFLTIMGSSGAGKSTLLNLVAQTLQPSAGQIAFRGKVVGGADIPADPGSSRQIGYVTQDDNLLPWRTVWDNVMFPLTLASKPSSSDVERARRVIDQVGLTQWTKHYPHQLSGGMRKRASLARTLAYGPPVVLMDEPFGALDAETRAQLQADLLDLWASEKKTILFVTHDINEAIALGDRIVVLSGSPGRVVLERKIDIARPRDPELIFKAPTFAGHYDAVRGCLRAASRP</sequence>
<comment type="similarity">
    <text evidence="1">Belongs to the ABC transporter superfamily.</text>
</comment>
<keyword evidence="3" id="KW-0472">Membrane</keyword>
<name>A0AA91DN10_VARPD</name>
<evidence type="ECO:0000256" key="5">
    <source>
        <dbReference type="ARBA" id="ARBA00022840"/>
    </source>
</evidence>
<dbReference type="CDD" id="cd03293">
    <property type="entry name" value="ABC_NrtD_SsuB_transporters"/>
    <property type="match status" value="1"/>
</dbReference>
<evidence type="ECO:0000256" key="1">
    <source>
        <dbReference type="ARBA" id="ARBA00005417"/>
    </source>
</evidence>
<evidence type="ECO:0000256" key="2">
    <source>
        <dbReference type="ARBA" id="ARBA00022448"/>
    </source>
</evidence>
<dbReference type="InterPro" id="IPR027417">
    <property type="entry name" value="P-loop_NTPase"/>
</dbReference>